<keyword evidence="6" id="KW-0963">Cytoplasm</keyword>
<dbReference type="GO" id="GO:0046872">
    <property type="term" value="F:metal ion binding"/>
    <property type="evidence" value="ECO:0007669"/>
    <property type="project" value="UniProtKB-KW"/>
</dbReference>
<accession>A0A517MIR3</accession>
<dbReference type="GO" id="GO:0004519">
    <property type="term" value="F:endonuclease activity"/>
    <property type="evidence" value="ECO:0007669"/>
    <property type="project" value="UniProtKB-KW"/>
</dbReference>
<evidence type="ECO:0000256" key="8">
    <source>
        <dbReference type="ARBA" id="ARBA00022552"/>
    </source>
</evidence>
<dbReference type="SMART" id="SM00316">
    <property type="entry name" value="S1"/>
    <property type="match status" value="1"/>
</dbReference>
<comment type="cofactor">
    <cofactor evidence="1">
        <name>Mg(2+)</name>
        <dbReference type="ChEBI" id="CHEBI:18420"/>
    </cofactor>
</comment>
<dbReference type="Proteomes" id="UP000320672">
    <property type="component" value="Chromosome"/>
</dbReference>
<evidence type="ECO:0000256" key="18">
    <source>
        <dbReference type="SAM" id="MobiDB-lite"/>
    </source>
</evidence>
<dbReference type="Gene3D" id="3.40.1260.20">
    <property type="entry name" value="Ribonuclease E, catalytic domain"/>
    <property type="match status" value="1"/>
</dbReference>
<name>A0A517MIR3_9BACT</name>
<comment type="subcellular location">
    <subcellularLocation>
        <location evidence="2">Cytoplasm</location>
    </subcellularLocation>
</comment>
<dbReference type="RefSeq" id="WP_145352743.1">
    <property type="nucleotide sequence ID" value="NZ_CP036262.1"/>
</dbReference>
<dbReference type="InterPro" id="IPR012340">
    <property type="entry name" value="NA-bd_OB-fold"/>
</dbReference>
<dbReference type="InterPro" id="IPR004659">
    <property type="entry name" value="RNase_E/G"/>
</dbReference>
<dbReference type="AlphaFoldDB" id="A0A517MIR3"/>
<evidence type="ECO:0000256" key="12">
    <source>
        <dbReference type="ARBA" id="ARBA00022730"/>
    </source>
</evidence>
<evidence type="ECO:0000256" key="10">
    <source>
        <dbReference type="ARBA" id="ARBA00022722"/>
    </source>
</evidence>
<keyword evidence="5" id="KW-1003">Cell membrane</keyword>
<evidence type="ECO:0000313" key="21">
    <source>
        <dbReference type="Proteomes" id="UP000320672"/>
    </source>
</evidence>
<dbReference type="Gene3D" id="2.40.50.140">
    <property type="entry name" value="Nucleic acid-binding proteins"/>
    <property type="match status" value="1"/>
</dbReference>
<dbReference type="Pfam" id="PF20833">
    <property type="entry name" value="RNase_E_G_Thio"/>
    <property type="match status" value="1"/>
</dbReference>
<dbReference type="InterPro" id="IPR019307">
    <property type="entry name" value="RNA-bd_AU-1/RNase_E/G"/>
</dbReference>
<dbReference type="KEGG" id="rml:FF011L_35610"/>
<dbReference type="PANTHER" id="PTHR30001">
    <property type="entry name" value="RIBONUCLEASE"/>
    <property type="match status" value="1"/>
</dbReference>
<evidence type="ECO:0000256" key="11">
    <source>
        <dbReference type="ARBA" id="ARBA00022723"/>
    </source>
</evidence>
<dbReference type="Pfam" id="PF10150">
    <property type="entry name" value="RNase_E_G"/>
    <property type="match status" value="1"/>
</dbReference>
<dbReference type="OrthoDB" id="9804278at2"/>
<keyword evidence="7" id="KW-0997">Cell inner membrane</keyword>
<evidence type="ECO:0000256" key="2">
    <source>
        <dbReference type="ARBA" id="ARBA00004496"/>
    </source>
</evidence>
<keyword evidence="21" id="KW-1185">Reference proteome</keyword>
<dbReference type="PROSITE" id="PS50126">
    <property type="entry name" value="S1"/>
    <property type="match status" value="1"/>
</dbReference>
<gene>
    <name evidence="20" type="primary">rne</name>
    <name evidence="20" type="ORF">FF011L_35610</name>
</gene>
<keyword evidence="12" id="KW-0699">rRNA-binding</keyword>
<keyword evidence="16" id="KW-0694">RNA-binding</keyword>
<feature type="region of interest" description="Disordered" evidence="18">
    <location>
        <begin position="95"/>
        <end position="126"/>
    </location>
</feature>
<evidence type="ECO:0000259" key="19">
    <source>
        <dbReference type="PROSITE" id="PS50126"/>
    </source>
</evidence>
<dbReference type="GO" id="GO:0019843">
    <property type="term" value="F:rRNA binding"/>
    <property type="evidence" value="ECO:0007669"/>
    <property type="project" value="UniProtKB-KW"/>
</dbReference>
<feature type="compositionally biased region" description="Basic and acidic residues" evidence="18">
    <location>
        <begin position="95"/>
        <end position="109"/>
    </location>
</feature>
<dbReference type="GO" id="GO:0016787">
    <property type="term" value="F:hydrolase activity"/>
    <property type="evidence" value="ECO:0007669"/>
    <property type="project" value="UniProtKB-KW"/>
</dbReference>
<dbReference type="GO" id="GO:0008033">
    <property type="term" value="P:tRNA processing"/>
    <property type="evidence" value="ECO:0007669"/>
    <property type="project" value="UniProtKB-KW"/>
</dbReference>
<keyword evidence="14 20" id="KW-0378">Hydrolase</keyword>
<dbReference type="InterPro" id="IPR048583">
    <property type="entry name" value="RNase_E_G_thioredoxin-like"/>
</dbReference>
<evidence type="ECO:0000256" key="1">
    <source>
        <dbReference type="ARBA" id="ARBA00001946"/>
    </source>
</evidence>
<organism evidence="20 21">
    <name type="scientific">Roseimaritima multifibrata</name>
    <dbReference type="NCBI Taxonomy" id="1930274"/>
    <lineage>
        <taxon>Bacteria</taxon>
        <taxon>Pseudomonadati</taxon>
        <taxon>Planctomycetota</taxon>
        <taxon>Planctomycetia</taxon>
        <taxon>Pirellulales</taxon>
        <taxon>Pirellulaceae</taxon>
        <taxon>Roseimaritima</taxon>
    </lineage>
</organism>
<evidence type="ECO:0000256" key="9">
    <source>
        <dbReference type="ARBA" id="ARBA00022694"/>
    </source>
</evidence>
<dbReference type="GO" id="GO:0004540">
    <property type="term" value="F:RNA nuclease activity"/>
    <property type="evidence" value="ECO:0007669"/>
    <property type="project" value="InterPro"/>
</dbReference>
<keyword evidence="8" id="KW-0698">rRNA processing</keyword>
<dbReference type="SUPFAM" id="SSF50249">
    <property type="entry name" value="Nucleic acid-binding proteins"/>
    <property type="match status" value="1"/>
</dbReference>
<keyword evidence="10" id="KW-0540">Nuclease</keyword>
<proteinExistence type="inferred from homology"/>
<evidence type="ECO:0000256" key="17">
    <source>
        <dbReference type="ARBA" id="ARBA00023136"/>
    </source>
</evidence>
<dbReference type="PANTHER" id="PTHR30001:SF1">
    <property type="entry name" value="RIBONUCLEASE E_G-LIKE PROTEIN, CHLOROPLASTIC"/>
    <property type="match status" value="1"/>
</dbReference>
<evidence type="ECO:0000256" key="15">
    <source>
        <dbReference type="ARBA" id="ARBA00022842"/>
    </source>
</evidence>
<evidence type="ECO:0000313" key="20">
    <source>
        <dbReference type="EMBL" id="QDS94779.1"/>
    </source>
</evidence>
<keyword evidence="15" id="KW-0460">Magnesium</keyword>
<dbReference type="NCBIfam" id="TIGR00757">
    <property type="entry name" value="RNaseEG"/>
    <property type="match status" value="1"/>
</dbReference>
<protein>
    <recommendedName>
        <fullName evidence="4">Ribonuclease G</fullName>
    </recommendedName>
</protein>
<keyword evidence="11" id="KW-0479">Metal-binding</keyword>
<evidence type="ECO:0000256" key="6">
    <source>
        <dbReference type="ARBA" id="ARBA00022490"/>
    </source>
</evidence>
<comment type="similarity">
    <text evidence="3">Belongs to the RNase E/G family. RNase G subfamily.</text>
</comment>
<keyword evidence="17" id="KW-0472">Membrane</keyword>
<dbReference type="GO" id="GO:0006364">
    <property type="term" value="P:rRNA processing"/>
    <property type="evidence" value="ECO:0007669"/>
    <property type="project" value="UniProtKB-KW"/>
</dbReference>
<reference evidence="20 21" key="1">
    <citation type="submission" date="2019-02" db="EMBL/GenBank/DDBJ databases">
        <title>Deep-cultivation of Planctomycetes and their phenomic and genomic characterization uncovers novel biology.</title>
        <authorList>
            <person name="Wiegand S."/>
            <person name="Jogler M."/>
            <person name="Boedeker C."/>
            <person name="Pinto D."/>
            <person name="Vollmers J."/>
            <person name="Rivas-Marin E."/>
            <person name="Kohn T."/>
            <person name="Peeters S.H."/>
            <person name="Heuer A."/>
            <person name="Rast P."/>
            <person name="Oberbeckmann S."/>
            <person name="Bunk B."/>
            <person name="Jeske O."/>
            <person name="Meyerdierks A."/>
            <person name="Storesund J.E."/>
            <person name="Kallscheuer N."/>
            <person name="Luecker S."/>
            <person name="Lage O.M."/>
            <person name="Pohl T."/>
            <person name="Merkel B.J."/>
            <person name="Hornburger P."/>
            <person name="Mueller R.-W."/>
            <person name="Bruemmer F."/>
            <person name="Labrenz M."/>
            <person name="Spormann A.M."/>
            <person name="Op den Camp H."/>
            <person name="Overmann J."/>
            <person name="Amann R."/>
            <person name="Jetten M.S.M."/>
            <person name="Mascher T."/>
            <person name="Medema M.H."/>
            <person name="Devos D.P."/>
            <person name="Kaster A.-K."/>
            <person name="Ovreas L."/>
            <person name="Rohde M."/>
            <person name="Galperin M.Y."/>
            <person name="Jogler C."/>
        </authorList>
    </citation>
    <scope>NUCLEOTIDE SEQUENCE [LARGE SCALE GENOMIC DNA]</scope>
    <source>
        <strain evidence="20 21">FF011L</strain>
    </source>
</reference>
<feature type="domain" description="S1 motif" evidence="19">
    <location>
        <begin position="40"/>
        <end position="96"/>
    </location>
</feature>
<evidence type="ECO:0000256" key="13">
    <source>
        <dbReference type="ARBA" id="ARBA00022759"/>
    </source>
</evidence>
<evidence type="ECO:0000256" key="7">
    <source>
        <dbReference type="ARBA" id="ARBA00022519"/>
    </source>
</evidence>
<dbReference type="EMBL" id="CP036262">
    <property type="protein sequence ID" value="QDS94779.1"/>
    <property type="molecule type" value="Genomic_DNA"/>
</dbReference>
<dbReference type="GO" id="GO:0005737">
    <property type="term" value="C:cytoplasm"/>
    <property type="evidence" value="ECO:0007669"/>
    <property type="project" value="UniProtKB-SubCell"/>
</dbReference>
<evidence type="ECO:0000256" key="14">
    <source>
        <dbReference type="ARBA" id="ARBA00022801"/>
    </source>
</evidence>
<evidence type="ECO:0000256" key="4">
    <source>
        <dbReference type="ARBA" id="ARBA00017719"/>
    </source>
</evidence>
<dbReference type="InterPro" id="IPR003029">
    <property type="entry name" value="S1_domain"/>
</dbReference>
<keyword evidence="13" id="KW-0255">Endonuclease</keyword>
<evidence type="ECO:0000256" key="16">
    <source>
        <dbReference type="ARBA" id="ARBA00022884"/>
    </source>
</evidence>
<dbReference type="CDD" id="cd04453">
    <property type="entry name" value="S1_RNase_E"/>
    <property type="match status" value="1"/>
</dbReference>
<sequence>MKKEMLINVAQPEECRIAILEDGRLDELYIERKSQETYAGNIYRGKIVNLEPSIQAAFVDFGVGRNGFLHISDIEPQYFRQGGYDPEEVMRESDEMAQKAAQRARETGRGNKQAFKGGRPRNKPPIQEVLKRGDEVLVQVIKEGIGTKGPTLSTYISIPGRYLVLMPALGRVGVSRKIEDEDDRKRLRRCMLSCNPPKGLGFIVRTAGAERSEKELHRDLEYLLRLWNSIVRRLKNTTEPGVIYEESDMIIKTIRDIFSGDIDTIWIDEKEDYERAREFLKQVMPRFSDRLKLYDETEPLFHKYKLDEEIARINQRQVPLPGGGSIVIDPTEALVAIDVNSGSFRGNDSAEENAFRLNMSAAKEIARQLRLRDLGGVIVNDFIDMRKDSHRRKVENTLRDAMAKDRGRTKILRTSPFGLVEMTRQRIRPSLKRSIYQDCPCCEGRGLVKKAESMSIEVIRMLALACRNEHIARVTVRVNDAVAAAINNNKRREISEMEDRGKMTVQILGSEGLYPEHLELDCRDAQGEKVEIDS</sequence>
<dbReference type="Pfam" id="PF00575">
    <property type="entry name" value="S1"/>
    <property type="match status" value="1"/>
</dbReference>
<evidence type="ECO:0000256" key="3">
    <source>
        <dbReference type="ARBA" id="ARBA00005663"/>
    </source>
</evidence>
<evidence type="ECO:0000256" key="5">
    <source>
        <dbReference type="ARBA" id="ARBA00022475"/>
    </source>
</evidence>
<keyword evidence="9" id="KW-0819">tRNA processing</keyword>